<evidence type="ECO:0000256" key="6">
    <source>
        <dbReference type="ARBA" id="ARBA00023145"/>
    </source>
</evidence>
<organism evidence="11 12">
    <name type="scientific">candidate division WWE3 bacterium RIFCSPHIGHO2_02_FULL_38_14</name>
    <dbReference type="NCBI Taxonomy" id="1802620"/>
    <lineage>
        <taxon>Bacteria</taxon>
        <taxon>Katanobacteria</taxon>
    </lineage>
</organism>
<accession>A0A1F4V6V6</accession>
<dbReference type="PANTHER" id="PTHR23290">
    <property type="entry name" value="RRNA N6-ADENOSINE-METHYLTRANSFERASE METTL5"/>
    <property type="match status" value="1"/>
</dbReference>
<evidence type="ECO:0000256" key="5">
    <source>
        <dbReference type="ARBA" id="ARBA00023115"/>
    </source>
</evidence>
<dbReference type="SUPFAM" id="SSF53335">
    <property type="entry name" value="S-adenosyl-L-methionine-dependent methyltransferases"/>
    <property type="match status" value="1"/>
</dbReference>
<evidence type="ECO:0000256" key="9">
    <source>
        <dbReference type="ARBA" id="ARBA00023317"/>
    </source>
</evidence>
<sequence length="456" mass="51568">MLEIVRQLKKTNPDLKEREIEGVLFILKNNLGYGARSENNSGSSFGLKNNELITLTGLPKETLKIFKSSMSNLLEKSEEYIKLNEEGIRQLSSLDLRPYLWTLVDIGNPELAEKIQQIRQGTLLKEKREFDQFFATYKTTSSKAAVLYEKGMVDGKNIAILGDDDLVSIALGIKYPNFNKITVFDIDDAVLNTIKTLASELGLKNIETVNYDARKDLPHLFEGAYDVVATDPPYTSGGISLFLNRGIQLVNKTSAGRSNDYSGKYIFLFYGNSFKSPEKTLKVQELMLDYGLLIEDKIDKFARYSGAESVGNASSLYVLKLTPFTNNLSVLSKPEIYTFENVKEERFPFVDHYTFKLFKVPKNLLMSKKDLAKSVESFCAAHKLKIVDTKITNFKKSGLSLTFILSTSNLLMHTWLEFSALHIDLITCTPIYNKENMVKTLLKEFSTSSIEARKIE</sequence>
<evidence type="ECO:0000259" key="10">
    <source>
        <dbReference type="Pfam" id="PF01861"/>
    </source>
</evidence>
<keyword evidence="4" id="KW-0745">Spermidine biosynthesis</keyword>
<dbReference type="GO" id="GO:0032259">
    <property type="term" value="P:methylation"/>
    <property type="evidence" value="ECO:0007669"/>
    <property type="project" value="InterPro"/>
</dbReference>
<keyword evidence="7" id="KW-0456">Lyase</keyword>
<feature type="domain" description="N(4)-bis(aminopropyl)spermidine synthase C-terminal" evidence="10">
    <location>
        <begin position="126"/>
        <end position="313"/>
    </location>
</feature>
<evidence type="ECO:0000256" key="2">
    <source>
        <dbReference type="ARBA" id="ARBA00022793"/>
    </source>
</evidence>
<dbReference type="GO" id="GO:0008295">
    <property type="term" value="P:spermidine biosynthetic process"/>
    <property type="evidence" value="ECO:0007669"/>
    <property type="project" value="UniProtKB-KW"/>
</dbReference>
<protein>
    <recommendedName>
        <fullName evidence="10">N(4)-bis(aminopropyl)spermidine synthase C-terminal domain-containing protein</fullName>
    </recommendedName>
</protein>
<keyword evidence="5" id="KW-0620">Polyamine biosynthesis</keyword>
<dbReference type="EMBL" id="MEVD01000018">
    <property type="protein sequence ID" value="OGC52939.1"/>
    <property type="molecule type" value="Genomic_DNA"/>
</dbReference>
<keyword evidence="6" id="KW-0865">Zymogen</keyword>
<evidence type="ECO:0000256" key="7">
    <source>
        <dbReference type="ARBA" id="ARBA00023239"/>
    </source>
</evidence>
<evidence type="ECO:0000256" key="1">
    <source>
        <dbReference type="ARBA" id="ARBA00001928"/>
    </source>
</evidence>
<evidence type="ECO:0000313" key="11">
    <source>
        <dbReference type="EMBL" id="OGC52939.1"/>
    </source>
</evidence>
<dbReference type="InterPro" id="IPR002723">
    <property type="entry name" value="BpsA_C"/>
</dbReference>
<dbReference type="InterPro" id="IPR029063">
    <property type="entry name" value="SAM-dependent_MTases_sf"/>
</dbReference>
<dbReference type="AlphaFoldDB" id="A0A1F4V6V6"/>
<dbReference type="GO" id="GO:0004014">
    <property type="term" value="F:adenosylmethionine decarboxylase activity"/>
    <property type="evidence" value="ECO:0007669"/>
    <property type="project" value="InterPro"/>
</dbReference>
<evidence type="ECO:0000256" key="3">
    <source>
        <dbReference type="ARBA" id="ARBA00022813"/>
    </source>
</evidence>
<dbReference type="GO" id="GO:0008168">
    <property type="term" value="F:methyltransferase activity"/>
    <property type="evidence" value="ECO:0007669"/>
    <property type="project" value="InterPro"/>
</dbReference>
<name>A0A1F4V6V6_UNCKA</name>
<dbReference type="InterPro" id="IPR002052">
    <property type="entry name" value="DNA_methylase_N6_adenine_CS"/>
</dbReference>
<dbReference type="PROSITE" id="PS00092">
    <property type="entry name" value="N6_MTASE"/>
    <property type="match status" value="1"/>
</dbReference>
<proteinExistence type="predicted"/>
<dbReference type="Pfam" id="PF02675">
    <property type="entry name" value="AdoMet_dc"/>
    <property type="match status" value="1"/>
</dbReference>
<dbReference type="Proteomes" id="UP000178127">
    <property type="component" value="Unassembled WGS sequence"/>
</dbReference>
<gene>
    <name evidence="11" type="ORF">A3D91_03230</name>
</gene>
<dbReference type="GO" id="GO:0003676">
    <property type="term" value="F:nucleic acid binding"/>
    <property type="evidence" value="ECO:0007669"/>
    <property type="project" value="InterPro"/>
</dbReference>
<comment type="caution">
    <text evidence="11">The sequence shown here is derived from an EMBL/GenBank/DDBJ whole genome shotgun (WGS) entry which is preliminary data.</text>
</comment>
<dbReference type="SUPFAM" id="SSF56276">
    <property type="entry name" value="S-adenosylmethionine decarboxylase"/>
    <property type="match status" value="1"/>
</dbReference>
<dbReference type="CDD" id="cd02440">
    <property type="entry name" value="AdoMet_MTases"/>
    <property type="match status" value="1"/>
</dbReference>
<dbReference type="PANTHER" id="PTHR23290:SF0">
    <property type="entry name" value="RRNA N6-ADENOSINE-METHYLTRANSFERASE METTL5"/>
    <property type="match status" value="1"/>
</dbReference>
<dbReference type="Gene3D" id="3.40.50.150">
    <property type="entry name" value="Vaccinia Virus protein VP39"/>
    <property type="match status" value="1"/>
</dbReference>
<dbReference type="STRING" id="1802620.A3D91_03230"/>
<dbReference type="Pfam" id="PF01861">
    <property type="entry name" value="BpsA_C"/>
    <property type="match status" value="1"/>
</dbReference>
<dbReference type="Gene3D" id="3.60.90.10">
    <property type="entry name" value="S-adenosylmethionine decarboxylase"/>
    <property type="match status" value="1"/>
</dbReference>
<dbReference type="InterPro" id="IPR016067">
    <property type="entry name" value="S-AdoMet_deCO2ase_core"/>
</dbReference>
<evidence type="ECO:0000256" key="8">
    <source>
        <dbReference type="ARBA" id="ARBA00023270"/>
    </source>
</evidence>
<dbReference type="InterPro" id="IPR051720">
    <property type="entry name" value="rRNA_MeTrfase/Polyamine_Synth"/>
</dbReference>
<comment type="cofactor">
    <cofactor evidence="1">
        <name>pyruvate</name>
        <dbReference type="ChEBI" id="CHEBI:15361"/>
    </cofactor>
</comment>
<keyword evidence="8" id="KW-0704">Schiff base</keyword>
<keyword evidence="2" id="KW-0210">Decarboxylase</keyword>
<evidence type="ECO:0000313" key="12">
    <source>
        <dbReference type="Proteomes" id="UP000178127"/>
    </source>
</evidence>
<dbReference type="InterPro" id="IPR003826">
    <property type="entry name" value="AdoMetDC_fam_prok"/>
</dbReference>
<keyword evidence="3" id="KW-0068">Autocatalytic cleavage</keyword>
<keyword evidence="9" id="KW-0670">Pyruvate</keyword>
<evidence type="ECO:0000256" key="4">
    <source>
        <dbReference type="ARBA" id="ARBA00023066"/>
    </source>
</evidence>
<reference evidence="11 12" key="1">
    <citation type="journal article" date="2016" name="Nat. Commun.">
        <title>Thousands of microbial genomes shed light on interconnected biogeochemical processes in an aquifer system.</title>
        <authorList>
            <person name="Anantharaman K."/>
            <person name="Brown C.T."/>
            <person name="Hug L.A."/>
            <person name="Sharon I."/>
            <person name="Castelle C.J."/>
            <person name="Probst A.J."/>
            <person name="Thomas B.C."/>
            <person name="Singh A."/>
            <person name="Wilkins M.J."/>
            <person name="Karaoz U."/>
            <person name="Brodie E.L."/>
            <person name="Williams K.H."/>
            <person name="Hubbard S.S."/>
            <person name="Banfield J.F."/>
        </authorList>
    </citation>
    <scope>NUCLEOTIDE SEQUENCE [LARGE SCALE GENOMIC DNA]</scope>
</reference>